<organism evidence="2 3">
    <name type="scientific">Stichopus japonicus</name>
    <name type="common">Sea cucumber</name>
    <dbReference type="NCBI Taxonomy" id="307972"/>
    <lineage>
        <taxon>Eukaryota</taxon>
        <taxon>Metazoa</taxon>
        <taxon>Echinodermata</taxon>
        <taxon>Eleutherozoa</taxon>
        <taxon>Echinozoa</taxon>
        <taxon>Holothuroidea</taxon>
        <taxon>Aspidochirotacea</taxon>
        <taxon>Aspidochirotida</taxon>
        <taxon>Stichopodidae</taxon>
        <taxon>Apostichopus</taxon>
    </lineage>
</organism>
<protein>
    <submittedName>
        <fullName evidence="2">Transposon Ty3-I Gag-Pol polyprotein</fullName>
    </submittedName>
</protein>
<dbReference type="SUPFAM" id="SSF56672">
    <property type="entry name" value="DNA/RNA polymerases"/>
    <property type="match status" value="1"/>
</dbReference>
<accession>A0A2G8K256</accession>
<dbReference type="PANTHER" id="PTHR33064">
    <property type="entry name" value="POL PROTEIN"/>
    <property type="match status" value="1"/>
</dbReference>
<evidence type="ECO:0000313" key="2">
    <source>
        <dbReference type="EMBL" id="PIK42074.1"/>
    </source>
</evidence>
<keyword evidence="3" id="KW-1185">Reference proteome</keyword>
<proteinExistence type="predicted"/>
<dbReference type="OrthoDB" id="8000983at2759"/>
<reference evidence="2 3" key="1">
    <citation type="journal article" date="2017" name="PLoS Biol.">
        <title>The sea cucumber genome provides insights into morphological evolution and visceral regeneration.</title>
        <authorList>
            <person name="Zhang X."/>
            <person name="Sun L."/>
            <person name="Yuan J."/>
            <person name="Sun Y."/>
            <person name="Gao Y."/>
            <person name="Zhang L."/>
            <person name="Li S."/>
            <person name="Dai H."/>
            <person name="Hamel J.F."/>
            <person name="Liu C."/>
            <person name="Yu Y."/>
            <person name="Liu S."/>
            <person name="Lin W."/>
            <person name="Guo K."/>
            <person name="Jin S."/>
            <person name="Xu P."/>
            <person name="Storey K.B."/>
            <person name="Huan P."/>
            <person name="Zhang T."/>
            <person name="Zhou Y."/>
            <person name="Zhang J."/>
            <person name="Lin C."/>
            <person name="Li X."/>
            <person name="Xing L."/>
            <person name="Huo D."/>
            <person name="Sun M."/>
            <person name="Wang L."/>
            <person name="Mercier A."/>
            <person name="Li F."/>
            <person name="Yang H."/>
            <person name="Xiang J."/>
        </authorList>
    </citation>
    <scope>NUCLEOTIDE SEQUENCE [LARGE SCALE GENOMIC DNA]</scope>
    <source>
        <strain evidence="2">Shaxun</strain>
        <tissue evidence="2">Muscle</tissue>
    </source>
</reference>
<dbReference type="Proteomes" id="UP000230750">
    <property type="component" value="Unassembled WGS sequence"/>
</dbReference>
<dbReference type="InterPro" id="IPR043502">
    <property type="entry name" value="DNA/RNA_pol_sf"/>
</dbReference>
<dbReference type="AlphaFoldDB" id="A0A2G8K256"/>
<feature type="domain" description="Reverse transcriptase/retrotransposon-derived protein RNase H-like" evidence="1">
    <location>
        <begin position="114"/>
        <end position="154"/>
    </location>
</feature>
<dbReference type="Pfam" id="PF17919">
    <property type="entry name" value="RT_RNaseH_2"/>
    <property type="match status" value="1"/>
</dbReference>
<gene>
    <name evidence="2" type="ORF">BSL78_21070</name>
</gene>
<dbReference type="EMBL" id="MRZV01000964">
    <property type="protein sequence ID" value="PIK42074.1"/>
    <property type="molecule type" value="Genomic_DNA"/>
</dbReference>
<dbReference type="PANTHER" id="PTHR33064:SF37">
    <property type="entry name" value="RIBONUCLEASE H"/>
    <property type="match status" value="1"/>
</dbReference>
<dbReference type="InterPro" id="IPR043128">
    <property type="entry name" value="Rev_trsase/Diguanyl_cyclase"/>
</dbReference>
<name>A0A2G8K256_STIJA</name>
<comment type="caution">
    <text evidence="2">The sequence shown here is derived from an EMBL/GenBank/DDBJ whole genome shotgun (WGS) entry which is preliminary data.</text>
</comment>
<dbReference type="InterPro" id="IPR041577">
    <property type="entry name" value="RT_RNaseH_2"/>
</dbReference>
<evidence type="ECO:0000259" key="1">
    <source>
        <dbReference type="Pfam" id="PF17919"/>
    </source>
</evidence>
<dbReference type="InterPro" id="IPR051320">
    <property type="entry name" value="Viral_Replic_Matur_Polypro"/>
</dbReference>
<evidence type="ECO:0000313" key="3">
    <source>
        <dbReference type="Proteomes" id="UP000230750"/>
    </source>
</evidence>
<dbReference type="Gene3D" id="3.30.70.270">
    <property type="match status" value="2"/>
</dbReference>
<sequence>MVIERLERHNLKLKPSKCQLFRKKVRYLGHVVSSEGISPDPEKIRAVKDWPLPRNEKELRGFLGLTGYYRRFVPGYAKISAPLHALVGSTQVGKKKKVKGTTLPGRTPTFYEKWESGHEEAFCSLKEKLLSSPILGYPVFTEPFILETDASFHGSVQCCHRNKVTK</sequence>
<dbReference type="FunFam" id="3.30.70.270:FF:000020">
    <property type="entry name" value="Transposon Tf2-6 polyprotein-like Protein"/>
    <property type="match status" value="1"/>
</dbReference>